<dbReference type="Bgee" id="ENSPREG00000012915">
    <property type="expression patterns" value="Expressed in caudal fin and 1 other cell type or tissue"/>
</dbReference>
<evidence type="ECO:0000256" key="4">
    <source>
        <dbReference type="ARBA" id="ARBA00023212"/>
    </source>
</evidence>
<keyword evidence="4" id="KW-0206">Cytoskeleton</keyword>
<keyword evidence="7" id="KW-1185">Reference proteome</keyword>
<reference evidence="6" key="3">
    <citation type="submission" date="2025-09" db="UniProtKB">
        <authorList>
            <consortium name="Ensembl"/>
        </authorList>
    </citation>
    <scope>IDENTIFICATION</scope>
    <source>
        <strain evidence="6">Guanapo</strain>
    </source>
</reference>
<dbReference type="InterPro" id="IPR038386">
    <property type="entry name" value="Beta-thymosin_sf"/>
</dbReference>
<feature type="region of interest" description="Disordered" evidence="5">
    <location>
        <begin position="1"/>
        <end position="38"/>
    </location>
</feature>
<organism evidence="6 7">
    <name type="scientific">Poecilia reticulata</name>
    <name type="common">Guppy</name>
    <name type="synonym">Acanthophacelus reticulatus</name>
    <dbReference type="NCBI Taxonomy" id="8081"/>
    <lineage>
        <taxon>Eukaryota</taxon>
        <taxon>Metazoa</taxon>
        <taxon>Chordata</taxon>
        <taxon>Craniata</taxon>
        <taxon>Vertebrata</taxon>
        <taxon>Euteleostomi</taxon>
        <taxon>Actinopterygii</taxon>
        <taxon>Neopterygii</taxon>
        <taxon>Teleostei</taxon>
        <taxon>Neoteleostei</taxon>
        <taxon>Acanthomorphata</taxon>
        <taxon>Ovalentaria</taxon>
        <taxon>Atherinomorphae</taxon>
        <taxon>Cyprinodontiformes</taxon>
        <taxon>Poeciliidae</taxon>
        <taxon>Poeciliinae</taxon>
        <taxon>Poecilia</taxon>
    </lineage>
</organism>
<proteinExistence type="inferred from homology"/>
<dbReference type="Gene3D" id="1.20.5.520">
    <property type="entry name" value="Single helix bin"/>
    <property type="match status" value="1"/>
</dbReference>
<keyword evidence="3" id="KW-0963">Cytoplasm</keyword>
<dbReference type="AlphaFoldDB" id="A0A3P9PBA5"/>
<evidence type="ECO:0000313" key="6">
    <source>
        <dbReference type="Ensembl" id="ENSPREP00000019089.1"/>
    </source>
</evidence>
<dbReference type="Pfam" id="PF01290">
    <property type="entry name" value="Thymosin"/>
    <property type="match status" value="1"/>
</dbReference>
<dbReference type="Ensembl" id="ENSPRET00000019295.1">
    <property type="protein sequence ID" value="ENSPREP00000019089.1"/>
    <property type="gene ID" value="ENSPREG00000012915.1"/>
</dbReference>
<dbReference type="GO" id="GO:0007015">
    <property type="term" value="P:actin filament organization"/>
    <property type="evidence" value="ECO:0007669"/>
    <property type="project" value="InterPro"/>
</dbReference>
<accession>A0A3P9PBA5</accession>
<evidence type="ECO:0000256" key="1">
    <source>
        <dbReference type="ARBA" id="ARBA00004245"/>
    </source>
</evidence>
<evidence type="ECO:0000256" key="5">
    <source>
        <dbReference type="SAM" id="MobiDB-lite"/>
    </source>
</evidence>
<comment type="subcellular location">
    <subcellularLocation>
        <location evidence="1">Cytoplasm</location>
        <location evidence="1">Cytoskeleton</location>
    </subcellularLocation>
</comment>
<sequence>MAGKVEQFNKQKLKKTNTEEKNRLPTKEGSPSIHPSIHPFSYTLVPQWSREGCWCPSPASVQGERRGHPGQDASLSQGNTETHRTHNHAHAHT</sequence>
<feature type="compositionally biased region" description="Basic and acidic residues" evidence="5">
    <location>
        <begin position="16"/>
        <end position="26"/>
    </location>
</feature>
<comment type="similarity">
    <text evidence="2">Belongs to the thymosin beta family.</text>
</comment>
<protein>
    <submittedName>
        <fullName evidence="6">Uncharacterized protein</fullName>
    </submittedName>
</protein>
<evidence type="ECO:0000313" key="7">
    <source>
        <dbReference type="Proteomes" id="UP000242638"/>
    </source>
</evidence>
<dbReference type="GeneTree" id="ENSGT01140000285746"/>
<feature type="region of interest" description="Disordered" evidence="5">
    <location>
        <begin position="54"/>
        <end position="93"/>
    </location>
</feature>
<evidence type="ECO:0000256" key="3">
    <source>
        <dbReference type="ARBA" id="ARBA00022490"/>
    </source>
</evidence>
<dbReference type="GO" id="GO:0003785">
    <property type="term" value="F:actin monomer binding"/>
    <property type="evidence" value="ECO:0007669"/>
    <property type="project" value="InterPro"/>
</dbReference>
<dbReference type="InterPro" id="IPR001152">
    <property type="entry name" value="Beta-thymosin"/>
</dbReference>
<dbReference type="GO" id="GO:0005856">
    <property type="term" value="C:cytoskeleton"/>
    <property type="evidence" value="ECO:0007669"/>
    <property type="project" value="UniProtKB-SubCell"/>
</dbReference>
<name>A0A3P9PBA5_POERE</name>
<reference evidence="7" key="1">
    <citation type="submission" date="2013-11" db="EMBL/GenBank/DDBJ databases">
        <title>The genomic landscape of the Guanapo guppy.</title>
        <authorList>
            <person name="Kuenstner A."/>
            <person name="Dreyer C."/>
        </authorList>
    </citation>
    <scope>NUCLEOTIDE SEQUENCE</scope>
    <source>
        <strain evidence="7">Guanapo</strain>
    </source>
</reference>
<evidence type="ECO:0000256" key="2">
    <source>
        <dbReference type="ARBA" id="ARBA00009511"/>
    </source>
</evidence>
<dbReference type="CDD" id="cd22059">
    <property type="entry name" value="WH2_BetaT"/>
    <property type="match status" value="1"/>
</dbReference>
<reference evidence="6" key="2">
    <citation type="submission" date="2025-08" db="UniProtKB">
        <authorList>
            <consortium name="Ensembl"/>
        </authorList>
    </citation>
    <scope>IDENTIFICATION</scope>
    <source>
        <strain evidence="6">Guanapo</strain>
    </source>
</reference>
<dbReference type="Proteomes" id="UP000242638">
    <property type="component" value="Unassembled WGS sequence"/>
</dbReference>